<gene>
    <name evidence="2" type="ORF">LCGC14_0887680</name>
</gene>
<dbReference type="AlphaFoldDB" id="A0A0F9P516"/>
<evidence type="ECO:0000313" key="2">
    <source>
        <dbReference type="EMBL" id="KKN25159.1"/>
    </source>
</evidence>
<evidence type="ECO:0000256" key="1">
    <source>
        <dbReference type="SAM" id="MobiDB-lite"/>
    </source>
</evidence>
<feature type="compositionally biased region" description="Basic and acidic residues" evidence="1">
    <location>
        <begin position="57"/>
        <end position="68"/>
    </location>
</feature>
<dbReference type="EMBL" id="LAZR01002824">
    <property type="protein sequence ID" value="KKN25159.1"/>
    <property type="molecule type" value="Genomic_DNA"/>
</dbReference>
<sequence>MKVDLTPEDITNTVEFLARAPLKGAESFVMAMLIQTYKVALQSQTPTPGGEPAENGKTPEKAKAEKVK</sequence>
<comment type="caution">
    <text evidence="2">The sequence shown here is derived from an EMBL/GenBank/DDBJ whole genome shotgun (WGS) entry which is preliminary data.</text>
</comment>
<feature type="region of interest" description="Disordered" evidence="1">
    <location>
        <begin position="43"/>
        <end position="68"/>
    </location>
</feature>
<name>A0A0F9P516_9ZZZZ</name>
<accession>A0A0F9P516</accession>
<proteinExistence type="predicted"/>
<protein>
    <submittedName>
        <fullName evidence="2">Uncharacterized protein</fullName>
    </submittedName>
</protein>
<reference evidence="2" key="1">
    <citation type="journal article" date="2015" name="Nature">
        <title>Complex archaea that bridge the gap between prokaryotes and eukaryotes.</title>
        <authorList>
            <person name="Spang A."/>
            <person name="Saw J.H."/>
            <person name="Jorgensen S.L."/>
            <person name="Zaremba-Niedzwiedzka K."/>
            <person name="Martijn J."/>
            <person name="Lind A.E."/>
            <person name="van Eijk R."/>
            <person name="Schleper C."/>
            <person name="Guy L."/>
            <person name="Ettema T.J."/>
        </authorList>
    </citation>
    <scope>NUCLEOTIDE SEQUENCE</scope>
</reference>
<organism evidence="2">
    <name type="scientific">marine sediment metagenome</name>
    <dbReference type="NCBI Taxonomy" id="412755"/>
    <lineage>
        <taxon>unclassified sequences</taxon>
        <taxon>metagenomes</taxon>
        <taxon>ecological metagenomes</taxon>
    </lineage>
</organism>